<comment type="cofactor">
    <cofactor evidence="10">
        <name>Mn(2+)</name>
        <dbReference type="ChEBI" id="CHEBI:29035"/>
    </cofactor>
    <text evidence="10">Binds 1 Mn(2+) ion per subunit.</text>
</comment>
<evidence type="ECO:0000256" key="1">
    <source>
        <dbReference type="ARBA" id="ARBA00004826"/>
    </source>
</evidence>
<dbReference type="CDD" id="cd02885">
    <property type="entry name" value="NUDIX_IPP_Isomerase"/>
    <property type="match status" value="1"/>
</dbReference>
<dbReference type="InterPro" id="IPR056375">
    <property type="entry name" value="Idi_bact"/>
</dbReference>
<dbReference type="NCBIfam" id="NF002995">
    <property type="entry name" value="PRK03759.1"/>
    <property type="match status" value="1"/>
</dbReference>
<gene>
    <name evidence="10 13" type="primary">idi</name>
    <name evidence="13" type="ORF">QLQ12_36905</name>
</gene>
<keyword evidence="9 10" id="KW-0413">Isomerase</keyword>
<accession>A0ABT6WWT3</accession>
<evidence type="ECO:0000256" key="8">
    <source>
        <dbReference type="ARBA" id="ARBA00023229"/>
    </source>
</evidence>
<dbReference type="InterPro" id="IPR000086">
    <property type="entry name" value="NUDIX_hydrolase_dom"/>
</dbReference>
<evidence type="ECO:0000313" key="14">
    <source>
        <dbReference type="Proteomes" id="UP001241758"/>
    </source>
</evidence>
<feature type="binding site" evidence="10">
    <location>
        <position position="67"/>
    </location>
    <ligand>
        <name>Mn(2+)</name>
        <dbReference type="ChEBI" id="CHEBI:29035"/>
    </ligand>
</feature>
<comment type="catalytic activity">
    <reaction evidence="10">
        <text>isopentenyl diphosphate = dimethylallyl diphosphate</text>
        <dbReference type="Rhea" id="RHEA:23284"/>
        <dbReference type="ChEBI" id="CHEBI:57623"/>
        <dbReference type="ChEBI" id="CHEBI:128769"/>
        <dbReference type="EC" id="5.3.3.2"/>
    </reaction>
</comment>
<evidence type="ECO:0000256" key="11">
    <source>
        <dbReference type="SAM" id="MobiDB-lite"/>
    </source>
</evidence>
<proteinExistence type="inferred from homology"/>
<feature type="domain" description="Nudix hydrolase" evidence="12">
    <location>
        <begin position="28"/>
        <end position="161"/>
    </location>
</feature>
<feature type="active site" evidence="10">
    <location>
        <position position="65"/>
    </location>
</feature>
<dbReference type="SUPFAM" id="SSF55811">
    <property type="entry name" value="Nudix"/>
    <property type="match status" value="1"/>
</dbReference>
<keyword evidence="7 10" id="KW-0464">Manganese</keyword>
<keyword evidence="14" id="KW-1185">Reference proteome</keyword>
<dbReference type="PANTHER" id="PTHR10885:SF0">
    <property type="entry name" value="ISOPENTENYL-DIPHOSPHATE DELTA-ISOMERASE"/>
    <property type="match status" value="1"/>
</dbReference>
<feature type="binding site" evidence="10">
    <location>
        <position position="111"/>
    </location>
    <ligand>
        <name>Mn(2+)</name>
        <dbReference type="ChEBI" id="CHEBI:29035"/>
    </ligand>
</feature>
<organism evidence="13 14">
    <name type="scientific">Actinoplanes sandaracinus</name>
    <dbReference type="NCBI Taxonomy" id="3045177"/>
    <lineage>
        <taxon>Bacteria</taxon>
        <taxon>Bacillati</taxon>
        <taxon>Actinomycetota</taxon>
        <taxon>Actinomycetes</taxon>
        <taxon>Micromonosporales</taxon>
        <taxon>Micromonosporaceae</taxon>
        <taxon>Actinoplanes</taxon>
    </lineage>
</organism>
<dbReference type="EMBL" id="JASCTH010000031">
    <property type="protein sequence ID" value="MDI6104185.1"/>
    <property type="molecule type" value="Genomic_DNA"/>
</dbReference>
<comment type="function">
    <text evidence="10">Catalyzes the 1,3-allylic rearrangement of the homoallylic substrate isopentenyl (IPP) to its highly electrophilic allylic isomer, dimethylallyl diphosphate (DMAPP).</text>
</comment>
<keyword evidence="6 10" id="KW-0460">Magnesium</keyword>
<name>A0ABT6WWT3_9ACTN</name>
<comment type="similarity">
    <text evidence="2 10">Belongs to the IPP isomerase type 1 family.</text>
</comment>
<feature type="binding site" evidence="10">
    <location>
        <position position="30"/>
    </location>
    <ligand>
        <name>Mn(2+)</name>
        <dbReference type="ChEBI" id="CHEBI:29035"/>
    </ligand>
</feature>
<dbReference type="Pfam" id="PF00293">
    <property type="entry name" value="NUDIX"/>
    <property type="match status" value="1"/>
</dbReference>
<feature type="active site" evidence="10">
    <location>
        <position position="113"/>
    </location>
</feature>
<keyword evidence="4 10" id="KW-0963">Cytoplasm</keyword>
<feature type="binding site" evidence="10">
    <location>
        <position position="85"/>
    </location>
    <ligand>
        <name>Mg(2+)</name>
        <dbReference type="ChEBI" id="CHEBI:18420"/>
    </ligand>
</feature>
<evidence type="ECO:0000256" key="7">
    <source>
        <dbReference type="ARBA" id="ARBA00023211"/>
    </source>
</evidence>
<keyword evidence="8 10" id="KW-0414">Isoprene biosynthesis</keyword>
<sequence length="193" mass="21309">MEHVILLNESGEARGLADKRTVHTDATPLHLAFSCYIFDAAGRFLISQRALHKKTWPGIWTNSVCGHPQEGEPIVDAVHRRAAFELGITLKTVRLVLPAFRYRAELHGVVENEMCPVFHATADSDPRPHPDEVAATRWLPWSDFVRDVKAAPDAYSPWCGQQIEQLTALGPTPDGWPSGDPALLPPAAHTAVR</sequence>
<dbReference type="PIRSF" id="PIRSF018427">
    <property type="entry name" value="Isopntndiph_ism"/>
    <property type="match status" value="1"/>
</dbReference>
<evidence type="ECO:0000313" key="13">
    <source>
        <dbReference type="EMBL" id="MDI6104185.1"/>
    </source>
</evidence>
<evidence type="ECO:0000256" key="10">
    <source>
        <dbReference type="HAMAP-Rule" id="MF_00202"/>
    </source>
</evidence>
<feature type="binding site" evidence="10">
    <location>
        <position position="23"/>
    </location>
    <ligand>
        <name>Mn(2+)</name>
        <dbReference type="ChEBI" id="CHEBI:29035"/>
    </ligand>
</feature>
<dbReference type="EC" id="5.3.3.2" evidence="3 10"/>
<evidence type="ECO:0000259" key="12">
    <source>
        <dbReference type="PROSITE" id="PS51462"/>
    </source>
</evidence>
<dbReference type="PROSITE" id="PS51462">
    <property type="entry name" value="NUDIX"/>
    <property type="match status" value="1"/>
</dbReference>
<dbReference type="RefSeq" id="WP_282765496.1">
    <property type="nucleotide sequence ID" value="NZ_JASCTH010000031.1"/>
</dbReference>
<dbReference type="HAMAP" id="MF_00202">
    <property type="entry name" value="Idi"/>
    <property type="match status" value="1"/>
</dbReference>
<evidence type="ECO:0000256" key="3">
    <source>
        <dbReference type="ARBA" id="ARBA00012057"/>
    </source>
</evidence>
<dbReference type="InterPro" id="IPR015797">
    <property type="entry name" value="NUDIX_hydrolase-like_dom_sf"/>
</dbReference>
<feature type="region of interest" description="Disordered" evidence="11">
    <location>
        <begin position="169"/>
        <end position="193"/>
    </location>
</feature>
<comment type="cofactor">
    <cofactor evidence="10">
        <name>Mg(2+)</name>
        <dbReference type="ChEBI" id="CHEBI:18420"/>
    </cofactor>
    <text evidence="10">Binds 1 Mg(2+) ion per subunit. The magnesium ion binds only when substrate is bound.</text>
</comment>
<dbReference type="NCBIfam" id="TIGR02150">
    <property type="entry name" value="IPP_isom_1"/>
    <property type="match status" value="1"/>
</dbReference>
<evidence type="ECO:0000256" key="9">
    <source>
        <dbReference type="ARBA" id="ARBA00023235"/>
    </source>
</evidence>
<dbReference type="GO" id="GO:0004452">
    <property type="term" value="F:isopentenyl-diphosphate delta-isomerase activity"/>
    <property type="evidence" value="ECO:0007669"/>
    <property type="project" value="UniProtKB-EC"/>
</dbReference>
<dbReference type="Proteomes" id="UP001241758">
    <property type="component" value="Unassembled WGS sequence"/>
</dbReference>
<dbReference type="PANTHER" id="PTHR10885">
    <property type="entry name" value="ISOPENTENYL-DIPHOSPHATE DELTA-ISOMERASE"/>
    <property type="match status" value="1"/>
</dbReference>
<comment type="pathway">
    <text evidence="1 10">Isoprenoid biosynthesis; dimethylallyl diphosphate biosynthesis; dimethylallyl diphosphate from isopentenyl diphosphate: step 1/1.</text>
</comment>
<comment type="subcellular location">
    <subcellularLocation>
        <location evidence="10">Cytoplasm</location>
    </subcellularLocation>
</comment>
<evidence type="ECO:0000256" key="5">
    <source>
        <dbReference type="ARBA" id="ARBA00022723"/>
    </source>
</evidence>
<protein>
    <recommendedName>
        <fullName evidence="3 10">Isopentenyl-diphosphate Delta-isomerase</fullName>
        <shortName evidence="10">IPP isomerase</shortName>
        <ecNumber evidence="3 10">5.3.3.2</ecNumber>
    </recommendedName>
    <alternativeName>
        <fullName evidence="10">IPP:DMAPP isomerase</fullName>
    </alternativeName>
    <alternativeName>
        <fullName evidence="10">Isopentenyl pyrophosphate isomerase</fullName>
    </alternativeName>
</protein>
<reference evidence="13 14" key="1">
    <citation type="submission" date="2023-05" db="EMBL/GenBank/DDBJ databases">
        <title>Actinoplanes sp. NEAU-A12 genome sequencing.</title>
        <authorList>
            <person name="Wang Z.-S."/>
        </authorList>
    </citation>
    <scope>NUCLEOTIDE SEQUENCE [LARGE SCALE GENOMIC DNA]</scope>
    <source>
        <strain evidence="13 14">NEAU-A12</strain>
    </source>
</reference>
<feature type="binding site" evidence="10">
    <location>
        <position position="113"/>
    </location>
    <ligand>
        <name>Mn(2+)</name>
        <dbReference type="ChEBI" id="CHEBI:29035"/>
    </ligand>
</feature>
<keyword evidence="5 10" id="KW-0479">Metal-binding</keyword>
<dbReference type="Gene3D" id="3.90.79.10">
    <property type="entry name" value="Nucleoside Triphosphate Pyrophosphohydrolase"/>
    <property type="match status" value="1"/>
</dbReference>
<comment type="caution">
    <text evidence="13">The sequence shown here is derived from an EMBL/GenBank/DDBJ whole genome shotgun (WGS) entry which is preliminary data.</text>
</comment>
<evidence type="ECO:0000256" key="6">
    <source>
        <dbReference type="ARBA" id="ARBA00022842"/>
    </source>
</evidence>
<evidence type="ECO:0000256" key="4">
    <source>
        <dbReference type="ARBA" id="ARBA00022490"/>
    </source>
</evidence>
<dbReference type="InterPro" id="IPR011876">
    <property type="entry name" value="IsopentenylPP_isomerase_typ1"/>
</dbReference>
<evidence type="ECO:0000256" key="2">
    <source>
        <dbReference type="ARBA" id="ARBA00007579"/>
    </source>
</evidence>